<comment type="cofactor">
    <cofactor evidence="9 10">
        <name>pyruvate</name>
        <dbReference type="ChEBI" id="CHEBI:15361"/>
    </cofactor>
    <text evidence="9 10">Binds 1 pyruvoyl group covalently per subunit.</text>
</comment>
<dbReference type="Proteomes" id="UP000886268">
    <property type="component" value="Unassembled WGS sequence"/>
</dbReference>
<feature type="binding site" evidence="9 11">
    <location>
        <position position="57"/>
    </location>
    <ligand>
        <name>substrate</name>
    </ligand>
</feature>
<protein>
    <recommendedName>
        <fullName evidence="9">Aspartate 1-decarboxylase</fullName>
        <ecNumber evidence="9">4.1.1.11</ecNumber>
    </recommendedName>
    <alternativeName>
        <fullName evidence="9">Aspartate alpha-decarboxylase</fullName>
    </alternativeName>
    <component>
        <recommendedName>
            <fullName evidence="9">Aspartate 1-decarboxylase beta chain</fullName>
        </recommendedName>
    </component>
    <component>
        <recommendedName>
            <fullName evidence="9">Aspartate 1-decarboxylase alpha chain</fullName>
        </recommendedName>
    </component>
</protein>
<dbReference type="UniPathway" id="UPA00028">
    <property type="reaction ID" value="UER00002"/>
</dbReference>
<comment type="PTM">
    <text evidence="9 12">Is synthesized initially as an inactive proenzyme, which is activated by self-cleavage at a specific serine bond to produce a beta-subunit with a hydroxyl group at its C-terminus and an alpha-subunit with a pyruvoyl group at its N-terminus.</text>
</comment>
<dbReference type="HAMAP" id="MF_00446">
    <property type="entry name" value="PanD"/>
    <property type="match status" value="1"/>
</dbReference>
<keyword evidence="8 9" id="KW-0670">Pyruvate</keyword>
<evidence type="ECO:0000256" key="5">
    <source>
        <dbReference type="ARBA" id="ARBA00023145"/>
    </source>
</evidence>
<proteinExistence type="inferred from homology"/>
<evidence type="ECO:0000256" key="4">
    <source>
        <dbReference type="ARBA" id="ARBA00022813"/>
    </source>
</evidence>
<dbReference type="Proteomes" id="UP000885738">
    <property type="component" value="Unassembled WGS sequence"/>
</dbReference>
<comment type="caution">
    <text evidence="15">The sequence shown here is derived from an EMBL/GenBank/DDBJ whole genome shotgun (WGS) entry which is preliminary data.</text>
</comment>
<evidence type="ECO:0000256" key="7">
    <source>
        <dbReference type="ARBA" id="ARBA00023270"/>
    </source>
</evidence>
<evidence type="ECO:0000256" key="6">
    <source>
        <dbReference type="ARBA" id="ARBA00023239"/>
    </source>
</evidence>
<dbReference type="PANTHER" id="PTHR21012:SF0">
    <property type="entry name" value="ASPARTATE 1-DECARBOXYLASE"/>
    <property type="match status" value="1"/>
</dbReference>
<dbReference type="CDD" id="cd06919">
    <property type="entry name" value="Asp_decarbox"/>
    <property type="match status" value="1"/>
</dbReference>
<gene>
    <name evidence="9" type="primary">panD</name>
    <name evidence="15" type="ORF">ENI35_06500</name>
    <name evidence="14" type="ORF">ENJ03_03160</name>
</gene>
<comment type="subcellular location">
    <subcellularLocation>
        <location evidence="9">Cytoplasm</location>
    </subcellularLocation>
</comment>
<evidence type="ECO:0000256" key="2">
    <source>
        <dbReference type="ARBA" id="ARBA00022655"/>
    </source>
</evidence>
<dbReference type="Gene3D" id="2.40.40.20">
    <property type="match status" value="1"/>
</dbReference>
<keyword evidence="5 9" id="KW-0865">Zymogen</keyword>
<comment type="catalytic activity">
    <reaction evidence="9">
        <text>L-aspartate + H(+) = beta-alanine + CO2</text>
        <dbReference type="Rhea" id="RHEA:19497"/>
        <dbReference type="ChEBI" id="CHEBI:15378"/>
        <dbReference type="ChEBI" id="CHEBI:16526"/>
        <dbReference type="ChEBI" id="CHEBI:29991"/>
        <dbReference type="ChEBI" id="CHEBI:57966"/>
        <dbReference type="EC" id="4.1.1.11"/>
    </reaction>
</comment>
<feature type="chain" id="PRO_5039964800" description="Aspartate 1-decarboxylase beta chain" evidence="9 13">
    <location>
        <begin position="1"/>
        <end position="24"/>
    </location>
</feature>
<dbReference type="GO" id="GO:0004068">
    <property type="term" value="F:aspartate 1-decarboxylase activity"/>
    <property type="evidence" value="ECO:0007669"/>
    <property type="project" value="UniProtKB-UniRule"/>
</dbReference>
<feature type="active site" description="Proton donor" evidence="9 10">
    <location>
        <position position="58"/>
    </location>
</feature>
<keyword evidence="1 9" id="KW-0963">Cytoplasm</keyword>
<evidence type="ECO:0000256" key="3">
    <source>
        <dbReference type="ARBA" id="ARBA00022793"/>
    </source>
</evidence>
<keyword evidence="2 9" id="KW-0566">Pantothenate biosynthesis</keyword>
<feature type="modified residue" description="Pyruvic acid (Ser)" evidence="9 12">
    <location>
        <position position="25"/>
    </location>
</feature>
<evidence type="ECO:0000256" key="12">
    <source>
        <dbReference type="PIRSR" id="PIRSR006246-3"/>
    </source>
</evidence>
<evidence type="ECO:0000256" key="10">
    <source>
        <dbReference type="PIRSR" id="PIRSR006246-1"/>
    </source>
</evidence>
<feature type="active site" description="Schiff-base intermediate with substrate; via pyruvic acid" evidence="9 10">
    <location>
        <position position="25"/>
    </location>
</feature>
<feature type="binding site" evidence="9 11">
    <location>
        <begin position="71"/>
        <end position="73"/>
    </location>
    <ligand>
        <name>substrate</name>
    </ligand>
</feature>
<evidence type="ECO:0000256" key="8">
    <source>
        <dbReference type="ARBA" id="ARBA00023317"/>
    </source>
</evidence>
<accession>A0A7C1W2C8</accession>
<keyword evidence="4 9" id="KW-0068">Autocatalytic cleavage</keyword>
<dbReference type="InterPro" id="IPR009010">
    <property type="entry name" value="Asp_de-COase-like_dom_sf"/>
</dbReference>
<reference evidence="15" key="1">
    <citation type="journal article" date="2020" name="mSystems">
        <title>Genome- and Community-Level Interaction Insights into Carbon Utilization and Element Cycling Functions of Hydrothermarchaeota in Hydrothermal Sediment.</title>
        <authorList>
            <person name="Zhou Z."/>
            <person name="Liu Y."/>
            <person name="Xu W."/>
            <person name="Pan J."/>
            <person name="Luo Z.H."/>
            <person name="Li M."/>
        </authorList>
    </citation>
    <scope>NUCLEOTIDE SEQUENCE [LARGE SCALE GENOMIC DNA]</scope>
    <source>
        <strain evidence="15">HyVt-389</strain>
        <strain evidence="14">HyVt-45</strain>
    </source>
</reference>
<dbReference type="AlphaFoldDB" id="A0A7C1W2C8"/>
<dbReference type="PANTHER" id="PTHR21012">
    <property type="entry name" value="ASPARTATE 1-DECARBOXYLASE"/>
    <property type="match status" value="1"/>
</dbReference>
<comment type="similarity">
    <text evidence="9">Belongs to the PanD family.</text>
</comment>
<evidence type="ECO:0000256" key="9">
    <source>
        <dbReference type="HAMAP-Rule" id="MF_00446"/>
    </source>
</evidence>
<dbReference type="GO" id="GO:0005829">
    <property type="term" value="C:cytosol"/>
    <property type="evidence" value="ECO:0007669"/>
    <property type="project" value="TreeGrafter"/>
</dbReference>
<comment type="subunit">
    <text evidence="9">Heterooctamer of four alpha and four beta subunits.</text>
</comment>
<dbReference type="NCBIfam" id="TIGR00223">
    <property type="entry name" value="panD"/>
    <property type="match status" value="1"/>
</dbReference>
<keyword evidence="7 9" id="KW-0704">Schiff base</keyword>
<dbReference type="InterPro" id="IPR003190">
    <property type="entry name" value="Asp_decarbox"/>
</dbReference>
<feature type="chain" id="PRO_5039964799" description="Aspartate 1-decarboxylase alpha chain" evidence="9 13">
    <location>
        <begin position="25"/>
        <end position="117"/>
    </location>
</feature>
<sequence length="117" mass="13140">MMRFMLKSKIHRACVTESNLEYEGSITIDNALMKVADLLPYEMVHVYNISNGERFSTYVIPGGNGEIGLNGAAARKGQEGDFIIIASYTLMEETEVKGHRPKLIFVDEKNSIVRIKD</sequence>
<comment type="pathway">
    <text evidence="9">Cofactor biosynthesis; (R)-pantothenate biosynthesis; beta-alanine from L-aspartate: step 1/1.</text>
</comment>
<name>A0A7C1W2C8_DESA2</name>
<dbReference type="SUPFAM" id="SSF50692">
    <property type="entry name" value="ADC-like"/>
    <property type="match status" value="1"/>
</dbReference>
<dbReference type="EC" id="4.1.1.11" evidence="9"/>
<evidence type="ECO:0000313" key="15">
    <source>
        <dbReference type="EMBL" id="HEC68438.1"/>
    </source>
</evidence>
<keyword evidence="6 9" id="KW-0456">Lyase</keyword>
<organism evidence="15">
    <name type="scientific">Desulfofervidus auxilii</name>
    <dbReference type="NCBI Taxonomy" id="1621989"/>
    <lineage>
        <taxon>Bacteria</taxon>
        <taxon>Pseudomonadati</taxon>
        <taxon>Thermodesulfobacteriota</taxon>
        <taxon>Candidatus Desulfofervidia</taxon>
        <taxon>Candidatus Desulfofervidales</taxon>
        <taxon>Candidatus Desulfofervidaceae</taxon>
        <taxon>Candidatus Desulfofervidus</taxon>
    </lineage>
</organism>
<comment type="function">
    <text evidence="9">Catalyzes the pyruvoyl-dependent decarboxylation of aspartate to produce beta-alanine.</text>
</comment>
<evidence type="ECO:0000256" key="13">
    <source>
        <dbReference type="PIRSR" id="PIRSR006246-5"/>
    </source>
</evidence>
<dbReference type="EMBL" id="DRKW01000184">
    <property type="protein sequence ID" value="HEB74201.1"/>
    <property type="molecule type" value="Genomic_DNA"/>
</dbReference>
<keyword evidence="3 9" id="KW-0210">Decarboxylase</keyword>
<evidence type="ECO:0000256" key="11">
    <source>
        <dbReference type="PIRSR" id="PIRSR006246-2"/>
    </source>
</evidence>
<dbReference type="GO" id="GO:0006523">
    <property type="term" value="P:alanine biosynthetic process"/>
    <property type="evidence" value="ECO:0007669"/>
    <property type="project" value="InterPro"/>
</dbReference>
<dbReference type="PIRSF" id="PIRSF006246">
    <property type="entry name" value="Asp_decarbox"/>
    <property type="match status" value="1"/>
</dbReference>
<dbReference type="GO" id="GO:0015940">
    <property type="term" value="P:pantothenate biosynthetic process"/>
    <property type="evidence" value="ECO:0007669"/>
    <property type="project" value="UniProtKB-UniRule"/>
</dbReference>
<dbReference type="EMBL" id="DRIH01000231">
    <property type="protein sequence ID" value="HEC68438.1"/>
    <property type="molecule type" value="Genomic_DNA"/>
</dbReference>
<evidence type="ECO:0000313" key="14">
    <source>
        <dbReference type="EMBL" id="HEB74201.1"/>
    </source>
</evidence>
<evidence type="ECO:0000256" key="1">
    <source>
        <dbReference type="ARBA" id="ARBA00022490"/>
    </source>
</evidence>
<dbReference type="Pfam" id="PF02261">
    <property type="entry name" value="Asp_decarbox"/>
    <property type="match status" value="1"/>
</dbReference>